<sequence>MVRYQSSKLAEERKKQLLWKSALVAIIFISLVFFISQFFKLDYFAIKIINIEGNEVIRESTLVENIKNEISKNYLWIFPKKNSLFYPRYLVKEKLLHDFPRILELNLNLDLPSTLDVSLKEREPHVLWCKSKIDEESEEGGEICFFADKDGLIFDASPNFSNNIFFKYYTNLGVQPLNSRDLGVELPSWDDWEVEFPKSKPNILEEEKFKEIDSFVSFLDGLELNPYELSENGKSYEIYFGSGGKIILSDTQIIREAMENFQAILNMEEFAEKDNIFKVEYFDLRFGNKVFYK</sequence>
<dbReference type="Proteomes" id="UP000179003">
    <property type="component" value="Unassembled WGS sequence"/>
</dbReference>
<evidence type="ECO:0000313" key="2">
    <source>
        <dbReference type="EMBL" id="OGD67408.1"/>
    </source>
</evidence>
<accession>A0A1F5EJ27</accession>
<proteinExistence type="predicted"/>
<evidence type="ECO:0000313" key="3">
    <source>
        <dbReference type="Proteomes" id="UP000179003"/>
    </source>
</evidence>
<evidence type="ECO:0000256" key="1">
    <source>
        <dbReference type="SAM" id="Phobius"/>
    </source>
</evidence>
<protein>
    <recommendedName>
        <fullName evidence="4">POTRA domain-containing protein</fullName>
    </recommendedName>
</protein>
<keyword evidence="1" id="KW-0472">Membrane</keyword>
<keyword evidence="1" id="KW-1133">Transmembrane helix</keyword>
<evidence type="ECO:0008006" key="4">
    <source>
        <dbReference type="Google" id="ProtNLM"/>
    </source>
</evidence>
<organism evidence="2 3">
    <name type="scientific">Candidatus Campbellbacteria bacterium RIFOXYC2_FULL_35_25</name>
    <dbReference type="NCBI Taxonomy" id="1797582"/>
    <lineage>
        <taxon>Bacteria</taxon>
        <taxon>Candidatus Campbelliibacteriota</taxon>
    </lineage>
</organism>
<feature type="transmembrane region" description="Helical" evidence="1">
    <location>
        <begin position="21"/>
        <end position="39"/>
    </location>
</feature>
<keyword evidence="1" id="KW-0812">Transmembrane</keyword>
<dbReference type="EMBL" id="MFAE01000005">
    <property type="protein sequence ID" value="OGD67408.1"/>
    <property type="molecule type" value="Genomic_DNA"/>
</dbReference>
<dbReference type="AlphaFoldDB" id="A0A1F5EJ27"/>
<comment type="caution">
    <text evidence="2">The sequence shown here is derived from an EMBL/GenBank/DDBJ whole genome shotgun (WGS) entry which is preliminary data.</text>
</comment>
<reference evidence="2 3" key="1">
    <citation type="journal article" date="2016" name="Nat. Commun.">
        <title>Thousands of microbial genomes shed light on interconnected biogeochemical processes in an aquifer system.</title>
        <authorList>
            <person name="Anantharaman K."/>
            <person name="Brown C.T."/>
            <person name="Hug L.A."/>
            <person name="Sharon I."/>
            <person name="Castelle C.J."/>
            <person name="Probst A.J."/>
            <person name="Thomas B.C."/>
            <person name="Singh A."/>
            <person name="Wilkins M.J."/>
            <person name="Karaoz U."/>
            <person name="Brodie E.L."/>
            <person name="Williams K.H."/>
            <person name="Hubbard S.S."/>
            <person name="Banfield J.F."/>
        </authorList>
    </citation>
    <scope>NUCLEOTIDE SEQUENCE [LARGE SCALE GENOMIC DNA]</scope>
</reference>
<dbReference type="STRING" id="1797582.A2442_02790"/>
<name>A0A1F5EJ27_9BACT</name>
<gene>
    <name evidence="2" type="ORF">A2442_02790</name>
</gene>